<reference evidence="2" key="2">
    <citation type="submission" date="2015-08" db="UniProtKB">
        <authorList>
            <consortium name="WormBaseParasite"/>
        </authorList>
    </citation>
    <scope>IDENTIFICATION</scope>
</reference>
<name>A0A0K0FFL9_STRVS</name>
<accession>A0A0K0FFL9</accession>
<dbReference type="AlphaFoldDB" id="A0A0K0FFL9"/>
<dbReference type="SUPFAM" id="SSF56672">
    <property type="entry name" value="DNA/RNA polymerases"/>
    <property type="match status" value="1"/>
</dbReference>
<dbReference type="Gene3D" id="3.10.10.10">
    <property type="entry name" value="HIV Type 1 Reverse Transcriptase, subunit A, domain 1"/>
    <property type="match status" value="1"/>
</dbReference>
<dbReference type="WBParaSite" id="SVE_0766200.1">
    <property type="protein sequence ID" value="SVE_0766200.1"/>
    <property type="gene ID" value="SVE_0766200"/>
</dbReference>
<dbReference type="InterPro" id="IPR043128">
    <property type="entry name" value="Rev_trsase/Diguanyl_cyclase"/>
</dbReference>
<dbReference type="InterPro" id="IPR043502">
    <property type="entry name" value="DNA/RNA_pol_sf"/>
</dbReference>
<dbReference type="Proteomes" id="UP000035680">
    <property type="component" value="Unassembled WGS sequence"/>
</dbReference>
<keyword evidence="1" id="KW-1185">Reference proteome</keyword>
<proteinExistence type="predicted"/>
<protein>
    <submittedName>
        <fullName evidence="2">Ig-like domain-containing protein</fullName>
    </submittedName>
</protein>
<dbReference type="Gene3D" id="3.30.70.270">
    <property type="match status" value="1"/>
</dbReference>
<evidence type="ECO:0000313" key="1">
    <source>
        <dbReference type="Proteomes" id="UP000035680"/>
    </source>
</evidence>
<sequence>MLNKVSTYRYFSVFDIASDFQQILLNSSSRYLTAFNSSLGVFRFRNYAHGSEWEHRHLSEDNENYICVYAAVNPTIK</sequence>
<organism evidence="1 2">
    <name type="scientific">Strongyloides venezuelensis</name>
    <name type="common">Threadworm</name>
    <dbReference type="NCBI Taxonomy" id="75913"/>
    <lineage>
        <taxon>Eukaryota</taxon>
        <taxon>Metazoa</taxon>
        <taxon>Ecdysozoa</taxon>
        <taxon>Nematoda</taxon>
        <taxon>Chromadorea</taxon>
        <taxon>Rhabditida</taxon>
        <taxon>Tylenchina</taxon>
        <taxon>Panagrolaimomorpha</taxon>
        <taxon>Strongyloidoidea</taxon>
        <taxon>Strongyloididae</taxon>
        <taxon>Strongyloides</taxon>
    </lineage>
</organism>
<reference evidence="1" key="1">
    <citation type="submission" date="2014-07" db="EMBL/GenBank/DDBJ databases">
        <authorList>
            <person name="Martin A.A"/>
            <person name="De Silva N."/>
        </authorList>
    </citation>
    <scope>NUCLEOTIDE SEQUENCE</scope>
</reference>
<evidence type="ECO:0000313" key="2">
    <source>
        <dbReference type="WBParaSite" id="SVE_0766200.1"/>
    </source>
</evidence>